<keyword evidence="3" id="KW-1185">Reference proteome</keyword>
<dbReference type="AlphaFoldDB" id="A0A917QH71"/>
<dbReference type="InterPro" id="IPR025375">
    <property type="entry name" value="DUF4365"/>
</dbReference>
<sequence length="166" mass="18236">MLDPNIHQGKFGEDYIRVLASAAGLVWSADDVDVDGVDLTIKQPGRTPKGFSPQIEVQVKTMSRPTFDGGVVVFRGLNRTQFNQLAGDDFAVPRYLFAIHVPPRSGQFADSVSGATMLRHCGYFVSLRDQPRVPESDTRRKVPVRIPLSNVLDVEALRALVIGSSK</sequence>
<protein>
    <recommendedName>
        <fullName evidence="1">DUF4365 domain-containing protein</fullName>
    </recommendedName>
</protein>
<evidence type="ECO:0000313" key="2">
    <source>
        <dbReference type="EMBL" id="GGK51108.1"/>
    </source>
</evidence>
<comment type="caution">
    <text evidence="2">The sequence shown here is derived from an EMBL/GenBank/DDBJ whole genome shotgun (WGS) entry which is preliminary data.</text>
</comment>
<accession>A0A917QH71</accession>
<dbReference type="Pfam" id="PF14280">
    <property type="entry name" value="DUF4365"/>
    <property type="match status" value="1"/>
</dbReference>
<dbReference type="Proteomes" id="UP000612956">
    <property type="component" value="Unassembled WGS sequence"/>
</dbReference>
<organism evidence="2 3">
    <name type="scientific">Nocardia camponoti</name>
    <dbReference type="NCBI Taxonomy" id="1616106"/>
    <lineage>
        <taxon>Bacteria</taxon>
        <taxon>Bacillati</taxon>
        <taxon>Actinomycetota</taxon>
        <taxon>Actinomycetes</taxon>
        <taxon>Mycobacteriales</taxon>
        <taxon>Nocardiaceae</taxon>
        <taxon>Nocardia</taxon>
    </lineage>
</organism>
<dbReference type="RefSeq" id="WP_188828923.1">
    <property type="nucleotide sequence ID" value="NZ_BMMW01000002.1"/>
</dbReference>
<evidence type="ECO:0000259" key="1">
    <source>
        <dbReference type="Pfam" id="PF14280"/>
    </source>
</evidence>
<name>A0A917QH71_9NOCA</name>
<feature type="domain" description="DUF4365" evidence="1">
    <location>
        <begin position="10"/>
        <end position="160"/>
    </location>
</feature>
<gene>
    <name evidence="2" type="ORF">GCM10011591_23350</name>
</gene>
<reference evidence="2" key="2">
    <citation type="submission" date="2020-09" db="EMBL/GenBank/DDBJ databases">
        <authorList>
            <person name="Sun Q."/>
            <person name="Zhou Y."/>
        </authorList>
    </citation>
    <scope>NUCLEOTIDE SEQUENCE</scope>
    <source>
        <strain evidence="2">CGMCC 4.7278</strain>
    </source>
</reference>
<dbReference type="EMBL" id="BMMW01000002">
    <property type="protein sequence ID" value="GGK51108.1"/>
    <property type="molecule type" value="Genomic_DNA"/>
</dbReference>
<reference evidence="2" key="1">
    <citation type="journal article" date="2014" name="Int. J. Syst. Evol. Microbiol.">
        <title>Complete genome sequence of Corynebacterium casei LMG S-19264T (=DSM 44701T), isolated from a smear-ripened cheese.</title>
        <authorList>
            <consortium name="US DOE Joint Genome Institute (JGI-PGF)"/>
            <person name="Walter F."/>
            <person name="Albersmeier A."/>
            <person name="Kalinowski J."/>
            <person name="Ruckert C."/>
        </authorList>
    </citation>
    <scope>NUCLEOTIDE SEQUENCE</scope>
    <source>
        <strain evidence="2">CGMCC 4.7278</strain>
    </source>
</reference>
<evidence type="ECO:0000313" key="3">
    <source>
        <dbReference type="Proteomes" id="UP000612956"/>
    </source>
</evidence>
<proteinExistence type="predicted"/>